<gene>
    <name evidence="1" type="ORF">EAH80_13040</name>
</gene>
<accession>A0A502EDC9</accession>
<comment type="caution">
    <text evidence="1">The sequence shown here is derived from an EMBL/GenBank/DDBJ whole genome shotgun (WGS) entry which is preliminary data.</text>
</comment>
<protein>
    <submittedName>
        <fullName evidence="1">Uncharacterized protein</fullName>
    </submittedName>
</protein>
<dbReference type="AlphaFoldDB" id="A0A502EDC9"/>
<proteinExistence type="predicted"/>
<keyword evidence="2" id="KW-1185">Reference proteome</keyword>
<organism evidence="1 2">
    <name type="scientific">Mycolicibacterium hodleri</name>
    <dbReference type="NCBI Taxonomy" id="49897"/>
    <lineage>
        <taxon>Bacteria</taxon>
        <taxon>Bacillati</taxon>
        <taxon>Actinomycetota</taxon>
        <taxon>Actinomycetes</taxon>
        <taxon>Mycobacteriales</taxon>
        <taxon>Mycobacteriaceae</taxon>
        <taxon>Mycolicibacterium</taxon>
    </lineage>
</organism>
<evidence type="ECO:0000313" key="1">
    <source>
        <dbReference type="EMBL" id="TPG34470.1"/>
    </source>
</evidence>
<sequence length="82" mass="9333">MSSADWDLGEERCAPGRKAVDILLSVPEELKERMVNVITWTQPYTGISTQQAFIRRAIVMLCDQLERELNAGEPFEPRAILQ</sequence>
<reference evidence="1 2" key="1">
    <citation type="journal article" date="2019" name="Environ. Microbiol.">
        <title>Species interactions and distinct microbial communities in high Arctic permafrost affected cryosols are associated with the CH4 and CO2 gas fluxes.</title>
        <authorList>
            <person name="Altshuler I."/>
            <person name="Hamel J."/>
            <person name="Turney S."/>
            <person name="Magnuson E."/>
            <person name="Levesque R."/>
            <person name="Greer C."/>
            <person name="Whyte L.G."/>
        </authorList>
    </citation>
    <scope>NUCLEOTIDE SEQUENCE [LARGE SCALE GENOMIC DNA]</scope>
    <source>
        <strain evidence="1 2">S5.20</strain>
    </source>
</reference>
<dbReference type="OrthoDB" id="4476281at2"/>
<dbReference type="Proteomes" id="UP000320095">
    <property type="component" value="Unassembled WGS sequence"/>
</dbReference>
<dbReference type="EMBL" id="RCZG01000004">
    <property type="protein sequence ID" value="TPG34470.1"/>
    <property type="molecule type" value="Genomic_DNA"/>
</dbReference>
<evidence type="ECO:0000313" key="2">
    <source>
        <dbReference type="Proteomes" id="UP000320095"/>
    </source>
</evidence>
<name>A0A502EDC9_9MYCO</name>
<dbReference type="Gene3D" id="6.10.180.30">
    <property type="match status" value="1"/>
</dbReference>